<protein>
    <submittedName>
        <fullName evidence="1">Uncharacterized protein</fullName>
    </submittedName>
</protein>
<accession>A0A8S5LXB0</accession>
<sequence>MRAILYIYIGEVENGDLTLFFECVILQSSS</sequence>
<dbReference type="EMBL" id="BK014762">
    <property type="protein sequence ID" value="DAD74662.1"/>
    <property type="molecule type" value="Genomic_DNA"/>
</dbReference>
<evidence type="ECO:0000313" key="1">
    <source>
        <dbReference type="EMBL" id="DAD74662.1"/>
    </source>
</evidence>
<name>A0A8S5LXB0_9CAUD</name>
<organism evidence="1">
    <name type="scientific">Myoviridae sp. ctZgq1</name>
    <dbReference type="NCBI Taxonomy" id="2826666"/>
    <lineage>
        <taxon>Viruses</taxon>
        <taxon>Duplodnaviria</taxon>
        <taxon>Heunggongvirae</taxon>
        <taxon>Uroviricota</taxon>
        <taxon>Caudoviricetes</taxon>
    </lineage>
</organism>
<proteinExistence type="predicted"/>
<reference evidence="1" key="1">
    <citation type="journal article" date="2021" name="Proc. Natl. Acad. Sci. U.S.A.">
        <title>A Catalog of Tens of Thousands of Viruses from Human Metagenomes Reveals Hidden Associations with Chronic Diseases.</title>
        <authorList>
            <person name="Tisza M.J."/>
            <person name="Buck C.B."/>
        </authorList>
    </citation>
    <scope>NUCLEOTIDE SEQUENCE</scope>
    <source>
        <strain evidence="1">CtZgq1</strain>
    </source>
</reference>